<sequence>VFMPDAATFSVRVIDTNANPIIRFGRYGNMDSRGPKSSIPTPAIPFAWPQYVAVSNEAVYVSDVINRRIVRAKLNYSAEEAIPIK</sequence>
<organism evidence="1">
    <name type="scientific">marine sediment metagenome</name>
    <dbReference type="NCBI Taxonomy" id="412755"/>
    <lineage>
        <taxon>unclassified sequences</taxon>
        <taxon>metagenomes</taxon>
        <taxon>ecological metagenomes</taxon>
    </lineage>
</organism>
<reference evidence="1" key="1">
    <citation type="journal article" date="2015" name="Nature">
        <title>Complex archaea that bridge the gap between prokaryotes and eukaryotes.</title>
        <authorList>
            <person name="Spang A."/>
            <person name="Saw J.H."/>
            <person name="Jorgensen S.L."/>
            <person name="Zaremba-Niedzwiedzka K."/>
            <person name="Martijn J."/>
            <person name="Lind A.E."/>
            <person name="van Eijk R."/>
            <person name="Schleper C."/>
            <person name="Guy L."/>
            <person name="Ettema T.J."/>
        </authorList>
    </citation>
    <scope>NUCLEOTIDE SEQUENCE</scope>
</reference>
<accession>A0A0F8W796</accession>
<dbReference type="AlphaFoldDB" id="A0A0F8W796"/>
<dbReference type="EMBL" id="LAZR01066905">
    <property type="protein sequence ID" value="KKK52667.1"/>
    <property type="molecule type" value="Genomic_DNA"/>
</dbReference>
<evidence type="ECO:0008006" key="2">
    <source>
        <dbReference type="Google" id="ProtNLM"/>
    </source>
</evidence>
<comment type="caution">
    <text evidence="1">The sequence shown here is derived from an EMBL/GenBank/DDBJ whole genome shotgun (WGS) entry which is preliminary data.</text>
</comment>
<proteinExistence type="predicted"/>
<protein>
    <recommendedName>
        <fullName evidence="2">NHL repeat containing protein</fullName>
    </recommendedName>
</protein>
<name>A0A0F8W796_9ZZZZ</name>
<feature type="non-terminal residue" evidence="1">
    <location>
        <position position="1"/>
    </location>
</feature>
<evidence type="ECO:0000313" key="1">
    <source>
        <dbReference type="EMBL" id="KKK52667.1"/>
    </source>
</evidence>
<gene>
    <name evidence="1" type="ORF">LCGC14_3102610</name>
</gene>